<gene>
    <name evidence="4" type="ORF">ACFQXB_03480</name>
</gene>
<protein>
    <submittedName>
        <fullName evidence="4">SPOR domain-containing protein</fullName>
    </submittedName>
</protein>
<accession>A0ABW2UI46</accession>
<reference evidence="5" key="1">
    <citation type="journal article" date="2019" name="Int. J. Syst. Evol. Microbiol.">
        <title>The Global Catalogue of Microorganisms (GCM) 10K type strain sequencing project: providing services to taxonomists for standard genome sequencing and annotation.</title>
        <authorList>
            <consortium name="The Broad Institute Genomics Platform"/>
            <consortium name="The Broad Institute Genome Sequencing Center for Infectious Disease"/>
            <person name="Wu L."/>
            <person name="Ma J."/>
        </authorList>
    </citation>
    <scope>NUCLEOTIDE SEQUENCE [LARGE SCALE GENOMIC DNA]</scope>
    <source>
        <strain evidence="5">CGMCC 1.12750</strain>
    </source>
</reference>
<evidence type="ECO:0000313" key="5">
    <source>
        <dbReference type="Proteomes" id="UP001596516"/>
    </source>
</evidence>
<dbReference type="RefSeq" id="WP_377399209.1">
    <property type="nucleotide sequence ID" value="NZ_JBHTFQ010000002.1"/>
</dbReference>
<evidence type="ECO:0000259" key="3">
    <source>
        <dbReference type="PROSITE" id="PS51724"/>
    </source>
</evidence>
<sequence>MMRARGSLAAVCLALALPAQADPLLAPSEFPPEGHAVREWQDSRGCSFMRADHGSDLIWAPRVDENGEQLCAATTSRATGRRPPGAAASGRKAAASVQGPHRHVQVGVFADPANAEQAIATIIALGLPAGIGRFDRGGATLTVVAAGPFEEPAALARARWLLRNAGFPDAYTRP</sequence>
<dbReference type="InterPro" id="IPR036680">
    <property type="entry name" value="SPOR-like_sf"/>
</dbReference>
<feature type="compositionally biased region" description="Low complexity" evidence="1">
    <location>
        <begin position="76"/>
        <end position="96"/>
    </location>
</feature>
<organism evidence="4 5">
    <name type="scientific">Plastorhodobacter daqingensis</name>
    <dbReference type="NCBI Taxonomy" id="1387281"/>
    <lineage>
        <taxon>Bacteria</taxon>
        <taxon>Pseudomonadati</taxon>
        <taxon>Pseudomonadota</taxon>
        <taxon>Alphaproteobacteria</taxon>
        <taxon>Rhodobacterales</taxon>
        <taxon>Paracoccaceae</taxon>
        <taxon>Plastorhodobacter</taxon>
    </lineage>
</organism>
<comment type="caution">
    <text evidence="4">The sequence shown here is derived from an EMBL/GenBank/DDBJ whole genome shotgun (WGS) entry which is preliminary data.</text>
</comment>
<keyword evidence="2" id="KW-0732">Signal</keyword>
<evidence type="ECO:0000313" key="4">
    <source>
        <dbReference type="EMBL" id="MFC7703255.1"/>
    </source>
</evidence>
<feature type="domain" description="SPOR" evidence="3">
    <location>
        <begin position="96"/>
        <end position="174"/>
    </location>
</feature>
<dbReference type="InterPro" id="IPR007730">
    <property type="entry name" value="SPOR-like_dom"/>
</dbReference>
<dbReference type="Gene3D" id="3.30.70.1070">
    <property type="entry name" value="Sporulation related repeat"/>
    <property type="match status" value="1"/>
</dbReference>
<dbReference type="Pfam" id="PF05036">
    <property type="entry name" value="SPOR"/>
    <property type="match status" value="1"/>
</dbReference>
<evidence type="ECO:0000256" key="1">
    <source>
        <dbReference type="SAM" id="MobiDB-lite"/>
    </source>
</evidence>
<proteinExistence type="predicted"/>
<dbReference type="Proteomes" id="UP001596516">
    <property type="component" value="Unassembled WGS sequence"/>
</dbReference>
<dbReference type="EMBL" id="JBHTFQ010000002">
    <property type="protein sequence ID" value="MFC7703255.1"/>
    <property type="molecule type" value="Genomic_DNA"/>
</dbReference>
<name>A0ABW2UI46_9RHOB</name>
<feature type="region of interest" description="Disordered" evidence="1">
    <location>
        <begin position="75"/>
        <end position="97"/>
    </location>
</feature>
<dbReference type="SUPFAM" id="SSF110997">
    <property type="entry name" value="Sporulation related repeat"/>
    <property type="match status" value="1"/>
</dbReference>
<evidence type="ECO:0000256" key="2">
    <source>
        <dbReference type="SAM" id="SignalP"/>
    </source>
</evidence>
<feature type="chain" id="PRO_5047540918" evidence="2">
    <location>
        <begin position="22"/>
        <end position="174"/>
    </location>
</feature>
<feature type="signal peptide" evidence="2">
    <location>
        <begin position="1"/>
        <end position="21"/>
    </location>
</feature>
<dbReference type="PROSITE" id="PS51724">
    <property type="entry name" value="SPOR"/>
    <property type="match status" value="1"/>
</dbReference>
<keyword evidence="5" id="KW-1185">Reference proteome</keyword>